<evidence type="ECO:0000256" key="1">
    <source>
        <dbReference type="ARBA" id="ARBA00022741"/>
    </source>
</evidence>
<evidence type="ECO:0000313" key="3">
    <source>
        <dbReference type="EMBL" id="MCW0524965.1"/>
    </source>
</evidence>
<dbReference type="EMBL" id="JAOZYT010000143">
    <property type="protein sequence ID" value="MCW0524965.1"/>
    <property type="molecule type" value="Genomic_DNA"/>
</dbReference>
<evidence type="ECO:0000313" key="4">
    <source>
        <dbReference type="Proteomes" id="UP001207440"/>
    </source>
</evidence>
<name>A0AAP3EWF1_RIEAN</name>
<feature type="domain" description="Acb2/Tad1 hairpin" evidence="2">
    <location>
        <begin position="10"/>
        <end position="75"/>
    </location>
</feature>
<protein>
    <recommendedName>
        <fullName evidence="2">Acb2/Tad1 hairpin domain-containing protein</fullName>
    </recommendedName>
</protein>
<organism evidence="3 4">
    <name type="scientific">Riemerella anatipestifer</name>
    <name type="common">Moraxella anatipestifer</name>
    <dbReference type="NCBI Taxonomy" id="34085"/>
    <lineage>
        <taxon>Bacteria</taxon>
        <taxon>Pseudomonadati</taxon>
        <taxon>Bacteroidota</taxon>
        <taxon>Flavobacteriia</taxon>
        <taxon>Flavobacteriales</taxon>
        <taxon>Weeksellaceae</taxon>
        <taxon>Riemerella</taxon>
    </lineage>
</organism>
<gene>
    <name evidence="3" type="ORF">OKE68_11695</name>
</gene>
<evidence type="ECO:0000259" key="2">
    <source>
        <dbReference type="Pfam" id="PF24729"/>
    </source>
</evidence>
<accession>A0AAP3EWF1</accession>
<dbReference type="GO" id="GO:0000166">
    <property type="term" value="F:nucleotide binding"/>
    <property type="evidence" value="ECO:0007669"/>
    <property type="project" value="UniProtKB-KW"/>
</dbReference>
<proteinExistence type="predicted"/>
<dbReference type="AlphaFoldDB" id="A0AAP3EWF1"/>
<comment type="caution">
    <text evidence="3">The sequence shown here is derived from an EMBL/GenBank/DDBJ whole genome shotgun (WGS) entry which is preliminary data.</text>
</comment>
<sequence>MNTKTLGQKRVGAEFNPSKNELVDIIKNKSAELIDLLEGMREHGSHAEKISGEKHRLISIAQTEIETACMYAVKSCFTK</sequence>
<reference evidence="3" key="1">
    <citation type="submission" date="2022-10" db="EMBL/GenBank/DDBJ databases">
        <title>Sifting through the core-genome to identify putative cross-protective antigens against Riemerella anatipestifer.</title>
        <authorList>
            <person name="Zheng X."/>
            <person name="Zhang W."/>
        </authorList>
    </citation>
    <scope>NUCLEOTIDE SEQUENCE</scope>
    <source>
        <strain evidence="3">ZWRA178</strain>
    </source>
</reference>
<dbReference type="InterPro" id="IPR056098">
    <property type="entry name" value="Acb2/Tad1_hairpin"/>
</dbReference>
<dbReference type="Pfam" id="PF24729">
    <property type="entry name" value="Acb2_Tad1_hairpin"/>
    <property type="match status" value="1"/>
</dbReference>
<keyword evidence="1" id="KW-0547">Nucleotide-binding</keyword>
<dbReference type="RefSeq" id="WP_154212644.1">
    <property type="nucleotide sequence ID" value="NZ_CP081925.1"/>
</dbReference>
<dbReference type="Proteomes" id="UP001207440">
    <property type="component" value="Unassembled WGS sequence"/>
</dbReference>